<dbReference type="InterPro" id="IPR026983">
    <property type="entry name" value="DHC"/>
</dbReference>
<dbReference type="Proteomes" id="UP001529510">
    <property type="component" value="Unassembled WGS sequence"/>
</dbReference>
<organism evidence="1 2">
    <name type="scientific">Cirrhinus mrigala</name>
    <name type="common">Mrigala</name>
    <dbReference type="NCBI Taxonomy" id="683832"/>
    <lineage>
        <taxon>Eukaryota</taxon>
        <taxon>Metazoa</taxon>
        <taxon>Chordata</taxon>
        <taxon>Craniata</taxon>
        <taxon>Vertebrata</taxon>
        <taxon>Euteleostomi</taxon>
        <taxon>Actinopterygii</taxon>
        <taxon>Neopterygii</taxon>
        <taxon>Teleostei</taxon>
        <taxon>Ostariophysi</taxon>
        <taxon>Cypriniformes</taxon>
        <taxon>Cyprinidae</taxon>
        <taxon>Labeoninae</taxon>
        <taxon>Labeonini</taxon>
        <taxon>Cirrhinus</taxon>
    </lineage>
</organism>
<dbReference type="InterPro" id="IPR042219">
    <property type="entry name" value="AAA_lid_11_sf"/>
</dbReference>
<gene>
    <name evidence="1" type="ORF">M9458_031139</name>
</gene>
<keyword evidence="2" id="KW-1185">Reference proteome</keyword>
<name>A0ABD0PR67_CIRMR</name>
<protein>
    <submittedName>
        <fullName evidence="1">Uncharacterized protein</fullName>
    </submittedName>
</protein>
<dbReference type="AlphaFoldDB" id="A0ABD0PR67"/>
<proteinExistence type="predicted"/>
<reference evidence="1 2" key="1">
    <citation type="submission" date="2024-05" db="EMBL/GenBank/DDBJ databases">
        <title>Genome sequencing and assembly of Indian major carp, Cirrhinus mrigala (Hamilton, 1822).</title>
        <authorList>
            <person name="Mohindra V."/>
            <person name="Chowdhury L.M."/>
            <person name="Lal K."/>
            <person name="Jena J.K."/>
        </authorList>
    </citation>
    <scope>NUCLEOTIDE SEQUENCE [LARGE SCALE GENOMIC DNA]</scope>
    <source>
        <strain evidence="1">CM1030</strain>
        <tissue evidence="1">Blood</tissue>
    </source>
</reference>
<evidence type="ECO:0000313" key="2">
    <source>
        <dbReference type="Proteomes" id="UP001529510"/>
    </source>
</evidence>
<dbReference type="PANTHER" id="PTHR46532">
    <property type="entry name" value="MALE FERTILITY FACTOR KL5"/>
    <property type="match status" value="1"/>
</dbReference>
<dbReference type="PANTHER" id="PTHR46532:SF15">
    <property type="entry name" value="CYTOPLASMIC DYNEIN 2 HEAVY CHAIN 1"/>
    <property type="match status" value="1"/>
</dbReference>
<feature type="non-terminal residue" evidence="1">
    <location>
        <position position="1"/>
    </location>
</feature>
<accession>A0ABD0PR67</accession>
<comment type="caution">
    <text evidence="1">The sequence shown here is derived from an EMBL/GenBank/DDBJ whole genome shotgun (WGS) entry which is preliminary data.</text>
</comment>
<sequence>APPGLKKNLKRTYESWSAEQISKGGHLTRAQSLFCLAWFHAVCQERRNYIPQ</sequence>
<feature type="non-terminal residue" evidence="1">
    <location>
        <position position="52"/>
    </location>
</feature>
<dbReference type="Gene3D" id="1.10.8.720">
    <property type="entry name" value="Region D6 of dynein motor"/>
    <property type="match status" value="1"/>
</dbReference>
<dbReference type="EMBL" id="JAMKFB020000015">
    <property type="protein sequence ID" value="KAL0175171.1"/>
    <property type="molecule type" value="Genomic_DNA"/>
</dbReference>
<evidence type="ECO:0000313" key="1">
    <source>
        <dbReference type="EMBL" id="KAL0175171.1"/>
    </source>
</evidence>